<name>A0A8E2AN14_9APHY</name>
<dbReference type="Gene3D" id="2.30.29.30">
    <property type="entry name" value="Pleckstrin-homology domain (PH domain)/Phosphotyrosine-binding domain (PTB)"/>
    <property type="match status" value="1"/>
</dbReference>
<keyword evidence="2" id="KW-1185">Reference proteome</keyword>
<dbReference type="AlphaFoldDB" id="A0A8E2AN14"/>
<organism evidence="1 2">
    <name type="scientific">Obba rivulosa</name>
    <dbReference type="NCBI Taxonomy" id="1052685"/>
    <lineage>
        <taxon>Eukaryota</taxon>
        <taxon>Fungi</taxon>
        <taxon>Dikarya</taxon>
        <taxon>Basidiomycota</taxon>
        <taxon>Agaricomycotina</taxon>
        <taxon>Agaricomycetes</taxon>
        <taxon>Polyporales</taxon>
        <taxon>Gelatoporiaceae</taxon>
        <taxon>Obba</taxon>
    </lineage>
</organism>
<dbReference type="EMBL" id="KV722482">
    <property type="protein sequence ID" value="OCH87531.1"/>
    <property type="molecule type" value="Genomic_DNA"/>
</dbReference>
<dbReference type="SUPFAM" id="SSF50729">
    <property type="entry name" value="PH domain-like"/>
    <property type="match status" value="1"/>
</dbReference>
<dbReference type="Proteomes" id="UP000250043">
    <property type="component" value="Unassembled WGS sequence"/>
</dbReference>
<protein>
    <recommendedName>
        <fullName evidence="3">RanBD1 domain-containing protein</fullName>
    </recommendedName>
</protein>
<evidence type="ECO:0000313" key="1">
    <source>
        <dbReference type="EMBL" id="OCH87531.1"/>
    </source>
</evidence>
<dbReference type="InterPro" id="IPR011993">
    <property type="entry name" value="PH-like_dom_sf"/>
</dbReference>
<dbReference type="OrthoDB" id="2357150at2759"/>
<sequence length="262" mass="28423">MMLWRRPTRITPSRPIAAQTASFPSAFSIPAVKPSSAFTAFSGTTSAFSIVSSPSSTSLKPVWCSDLVRPGPTDVGSGKAEIKPEAIAVSIDTSPEIAGAASVPAVQSGDALASHSYAKGVQNTLTGEEQERVVTELKGAKVFIKRGDREFTDGILGHVKLLSHEISGEERILFRREPVWKVSMSVRLRPTVRCTFDRAQSTLRVTLKETEEQEGVPHEQWPQHMVIYAIKRGKATKSDFEEFARGVIASTHLSLSSLDGTT</sequence>
<reference evidence="1 2" key="1">
    <citation type="submission" date="2016-07" db="EMBL/GenBank/DDBJ databases">
        <title>Draft genome of the white-rot fungus Obba rivulosa 3A-2.</title>
        <authorList>
            <consortium name="DOE Joint Genome Institute"/>
            <person name="Miettinen O."/>
            <person name="Riley R."/>
            <person name="Acob R."/>
            <person name="Barry K."/>
            <person name="Cullen D."/>
            <person name="De Vries R."/>
            <person name="Hainaut M."/>
            <person name="Hatakka A."/>
            <person name="Henrissat B."/>
            <person name="Hilden K."/>
            <person name="Kuo R."/>
            <person name="Labutti K."/>
            <person name="Lipzen A."/>
            <person name="Makela M.R."/>
            <person name="Sandor L."/>
            <person name="Spatafora J.W."/>
            <person name="Grigoriev I.V."/>
            <person name="Hibbett D.S."/>
        </authorList>
    </citation>
    <scope>NUCLEOTIDE SEQUENCE [LARGE SCALE GENOMIC DNA]</scope>
    <source>
        <strain evidence="1 2">3A-2</strain>
    </source>
</reference>
<evidence type="ECO:0000313" key="2">
    <source>
        <dbReference type="Proteomes" id="UP000250043"/>
    </source>
</evidence>
<gene>
    <name evidence="1" type="ORF">OBBRIDRAFT_153076</name>
</gene>
<evidence type="ECO:0008006" key="3">
    <source>
        <dbReference type="Google" id="ProtNLM"/>
    </source>
</evidence>
<accession>A0A8E2AN14</accession>
<proteinExistence type="predicted"/>